<sequence>MHQHTRDRGVNAAGQRTNHTAAANLFTHAGNQLFLQVCCAVIATKVTDLLQKVFKQLLTVLGMRHFRVELNSIKTSFFICKCRNGAGLCGSDCDKPFRCARYGIVMVHPYHIAHIIKQRVPHKANFGMPVFTNRRGGNLAAKHLREILHAITNAKHRYAKRKNGVVASLCALFIGAVRPAGKDDRAQRVALDALQRCVMRD</sequence>
<reference evidence="1" key="1">
    <citation type="submission" date="2019-08" db="EMBL/GenBank/DDBJ databases">
        <authorList>
            <person name="Kucharzyk K."/>
            <person name="Murdoch R.W."/>
            <person name="Higgins S."/>
            <person name="Loffler F."/>
        </authorList>
    </citation>
    <scope>NUCLEOTIDE SEQUENCE</scope>
</reference>
<dbReference type="AlphaFoldDB" id="A0A645HQX9"/>
<dbReference type="EMBL" id="VSSQ01098524">
    <property type="protein sequence ID" value="MPN41458.1"/>
    <property type="molecule type" value="Genomic_DNA"/>
</dbReference>
<gene>
    <name evidence="1" type="ORF">SDC9_189004</name>
</gene>
<organism evidence="1">
    <name type="scientific">bioreactor metagenome</name>
    <dbReference type="NCBI Taxonomy" id="1076179"/>
    <lineage>
        <taxon>unclassified sequences</taxon>
        <taxon>metagenomes</taxon>
        <taxon>ecological metagenomes</taxon>
    </lineage>
</organism>
<name>A0A645HQX9_9ZZZZ</name>
<protein>
    <submittedName>
        <fullName evidence="1">Uncharacterized protein</fullName>
    </submittedName>
</protein>
<accession>A0A645HQX9</accession>
<proteinExistence type="predicted"/>
<comment type="caution">
    <text evidence="1">The sequence shown here is derived from an EMBL/GenBank/DDBJ whole genome shotgun (WGS) entry which is preliminary data.</text>
</comment>
<evidence type="ECO:0000313" key="1">
    <source>
        <dbReference type="EMBL" id="MPN41458.1"/>
    </source>
</evidence>